<sequence>MATFDRNTLRAWGQYLAIRFGVGIVILLIYFSVWRPARLAITQNIIYPQIEYLQDNESSFSIVSSNQSVIIRYSFRGKDKQLSYRPEFGFFFLIAVLVLLFVTTELRYYWMLMGLHLIASMLTYLFLLIGVAGASFGFILVDAIGGYLTPALTLALVPLVVKGAFD</sequence>
<evidence type="ECO:0000256" key="1">
    <source>
        <dbReference type="SAM" id="Phobius"/>
    </source>
</evidence>
<keyword evidence="1" id="KW-1133">Transmembrane helix</keyword>
<dbReference type="RefSeq" id="WP_165269977.1">
    <property type="nucleotide sequence ID" value="NZ_JAALLS010000018.1"/>
</dbReference>
<keyword evidence="1" id="KW-0472">Membrane</keyword>
<organism evidence="2 3">
    <name type="scientific">Fodinibius halophilus</name>
    <dbReference type="NCBI Taxonomy" id="1736908"/>
    <lineage>
        <taxon>Bacteria</taxon>
        <taxon>Pseudomonadati</taxon>
        <taxon>Balneolota</taxon>
        <taxon>Balneolia</taxon>
        <taxon>Balneolales</taxon>
        <taxon>Balneolaceae</taxon>
        <taxon>Fodinibius</taxon>
    </lineage>
</organism>
<keyword evidence="1" id="KW-0812">Transmembrane</keyword>
<dbReference type="Proteomes" id="UP000479132">
    <property type="component" value="Unassembled WGS sequence"/>
</dbReference>
<comment type="caution">
    <text evidence="2">The sequence shown here is derived from an EMBL/GenBank/DDBJ whole genome shotgun (WGS) entry which is preliminary data.</text>
</comment>
<evidence type="ECO:0000313" key="3">
    <source>
        <dbReference type="Proteomes" id="UP000479132"/>
    </source>
</evidence>
<evidence type="ECO:0000313" key="2">
    <source>
        <dbReference type="EMBL" id="NGP89350.1"/>
    </source>
</evidence>
<feature type="transmembrane region" description="Helical" evidence="1">
    <location>
        <begin position="12"/>
        <end position="33"/>
    </location>
</feature>
<feature type="transmembrane region" description="Helical" evidence="1">
    <location>
        <begin position="88"/>
        <end position="110"/>
    </location>
</feature>
<dbReference type="AlphaFoldDB" id="A0A6M1TLQ1"/>
<name>A0A6M1TLQ1_9BACT</name>
<accession>A0A6M1TLQ1</accession>
<feature type="transmembrane region" description="Helical" evidence="1">
    <location>
        <begin position="147"/>
        <end position="165"/>
    </location>
</feature>
<proteinExistence type="predicted"/>
<feature type="transmembrane region" description="Helical" evidence="1">
    <location>
        <begin position="122"/>
        <end position="141"/>
    </location>
</feature>
<dbReference type="EMBL" id="JAALLS010000018">
    <property type="protein sequence ID" value="NGP89350.1"/>
    <property type="molecule type" value="Genomic_DNA"/>
</dbReference>
<reference evidence="2 3" key="1">
    <citation type="submission" date="2020-02" db="EMBL/GenBank/DDBJ databases">
        <title>Aliifodinibius halophilus 2W32, complete genome.</title>
        <authorList>
            <person name="Li Y."/>
            <person name="Wu S."/>
        </authorList>
    </citation>
    <scope>NUCLEOTIDE SEQUENCE [LARGE SCALE GENOMIC DNA]</scope>
    <source>
        <strain evidence="2 3">2W32</strain>
    </source>
</reference>
<protein>
    <submittedName>
        <fullName evidence="2">Uncharacterized protein</fullName>
    </submittedName>
</protein>
<keyword evidence="3" id="KW-1185">Reference proteome</keyword>
<gene>
    <name evidence="2" type="ORF">G3569_13405</name>
</gene>